<evidence type="ECO:0008006" key="3">
    <source>
        <dbReference type="Google" id="ProtNLM"/>
    </source>
</evidence>
<dbReference type="Pfam" id="PF10387">
    <property type="entry name" value="DUF2442"/>
    <property type="match status" value="1"/>
</dbReference>
<dbReference type="RefSeq" id="WP_090304086.1">
    <property type="nucleotide sequence ID" value="NZ_FNRK01000001.1"/>
</dbReference>
<gene>
    <name evidence="1" type="ORF">SAMN04515656_10198</name>
</gene>
<dbReference type="AlphaFoldDB" id="A0A1H3WX56"/>
<dbReference type="STRING" id="81409.SAMN04515656_10198"/>
<name>A0A1H3WX56_9FIRM</name>
<dbReference type="InterPro" id="IPR018841">
    <property type="entry name" value="DUF2442"/>
</dbReference>
<dbReference type="Proteomes" id="UP000199394">
    <property type="component" value="Unassembled WGS sequence"/>
</dbReference>
<evidence type="ECO:0000313" key="2">
    <source>
        <dbReference type="Proteomes" id="UP000199394"/>
    </source>
</evidence>
<keyword evidence="2" id="KW-1185">Reference proteome</keyword>
<protein>
    <recommendedName>
        <fullName evidence="3">DUF2442 domain-containing protein</fullName>
    </recommendedName>
</protein>
<dbReference type="InterPro" id="IPR036782">
    <property type="entry name" value="NE0471-like_N"/>
</dbReference>
<accession>A0A1H3WX56</accession>
<dbReference type="OrthoDB" id="162796at2"/>
<proteinExistence type="predicted"/>
<sequence>MYIIDDIVYAGEAPTSPSVCGIRPLSDYRLWIRFSTGEAKIFDCTPLLSFPAFIPLQNPEVFSQVYIDYGTATWCDGSVDIAPETLYSDGVPAEANAIA</sequence>
<dbReference type="EMBL" id="FNRK01000001">
    <property type="protein sequence ID" value="SDZ90954.1"/>
    <property type="molecule type" value="Genomic_DNA"/>
</dbReference>
<dbReference type="Gene3D" id="3.30.2020.10">
    <property type="entry name" value="NE0471-like N-terminal domain"/>
    <property type="match status" value="1"/>
</dbReference>
<reference evidence="1 2" key="1">
    <citation type="submission" date="2016-10" db="EMBL/GenBank/DDBJ databases">
        <authorList>
            <person name="de Groot N.N."/>
        </authorList>
    </citation>
    <scope>NUCLEOTIDE SEQUENCE [LARGE SCALE GENOMIC DNA]</scope>
    <source>
        <strain evidence="1 2">SR12</strain>
    </source>
</reference>
<organism evidence="1 2">
    <name type="scientific">Eubacterium aggregans</name>
    <dbReference type="NCBI Taxonomy" id="81409"/>
    <lineage>
        <taxon>Bacteria</taxon>
        <taxon>Bacillati</taxon>
        <taxon>Bacillota</taxon>
        <taxon>Clostridia</taxon>
        <taxon>Eubacteriales</taxon>
        <taxon>Eubacteriaceae</taxon>
        <taxon>Eubacterium</taxon>
    </lineage>
</organism>
<evidence type="ECO:0000313" key="1">
    <source>
        <dbReference type="EMBL" id="SDZ90954.1"/>
    </source>
</evidence>
<dbReference type="SUPFAM" id="SSF143880">
    <property type="entry name" value="NE0471 N-terminal domain-like"/>
    <property type="match status" value="1"/>
</dbReference>